<sequence length="44" mass="5260">MEFLIKIPRYLCLTIFLMLLTIYYATIFRIITKFTFSAITFACN</sequence>
<proteinExistence type="predicted"/>
<keyword evidence="1" id="KW-0812">Transmembrane</keyword>
<reference evidence="2" key="1">
    <citation type="journal article" date="2021" name="Proc. Natl. Acad. Sci. U.S.A.">
        <title>A Catalog of Tens of Thousands of Viruses from Human Metagenomes Reveals Hidden Associations with Chronic Diseases.</title>
        <authorList>
            <person name="Tisza M.J."/>
            <person name="Buck C.B."/>
        </authorList>
    </citation>
    <scope>NUCLEOTIDE SEQUENCE</scope>
    <source>
        <strain evidence="2">CtYsL76</strain>
    </source>
</reference>
<name>A0A8S5QMU3_9CAUD</name>
<protein>
    <submittedName>
        <fullName evidence="2">Uncharacterized protein</fullName>
    </submittedName>
</protein>
<evidence type="ECO:0000256" key="1">
    <source>
        <dbReference type="SAM" id="Phobius"/>
    </source>
</evidence>
<keyword evidence="1" id="KW-1133">Transmembrane helix</keyword>
<keyword evidence="1" id="KW-0472">Membrane</keyword>
<accession>A0A8S5QMU3</accession>
<evidence type="ECO:0000313" key="2">
    <source>
        <dbReference type="EMBL" id="DAE20129.1"/>
    </source>
</evidence>
<feature type="transmembrane region" description="Helical" evidence="1">
    <location>
        <begin position="12"/>
        <end position="31"/>
    </location>
</feature>
<organism evidence="2">
    <name type="scientific">CrAss-like virus sp. ctYsL76</name>
    <dbReference type="NCBI Taxonomy" id="2826826"/>
    <lineage>
        <taxon>Viruses</taxon>
        <taxon>Duplodnaviria</taxon>
        <taxon>Heunggongvirae</taxon>
        <taxon>Uroviricota</taxon>
        <taxon>Caudoviricetes</taxon>
        <taxon>Crassvirales</taxon>
    </lineage>
</organism>
<dbReference type="EMBL" id="BK015689">
    <property type="protein sequence ID" value="DAE20129.1"/>
    <property type="molecule type" value="Genomic_DNA"/>
</dbReference>